<dbReference type="GO" id="GO:0015562">
    <property type="term" value="F:efflux transmembrane transporter activity"/>
    <property type="evidence" value="ECO:0007669"/>
    <property type="project" value="InterPro"/>
</dbReference>
<dbReference type="AlphaFoldDB" id="A0A653E8Z0"/>
<dbReference type="SUPFAM" id="SSF56954">
    <property type="entry name" value="Outer membrane efflux proteins (OEP)"/>
    <property type="match status" value="1"/>
</dbReference>
<dbReference type="PANTHER" id="PTHR30203">
    <property type="entry name" value="OUTER MEMBRANE CATION EFFLUX PROTEIN"/>
    <property type="match status" value="1"/>
</dbReference>
<evidence type="ECO:0000256" key="8">
    <source>
        <dbReference type="ARBA" id="ARBA00023288"/>
    </source>
</evidence>
<evidence type="ECO:0000256" key="5">
    <source>
        <dbReference type="ARBA" id="ARBA00023136"/>
    </source>
</evidence>
<evidence type="ECO:0000256" key="7">
    <source>
        <dbReference type="ARBA" id="ARBA00023237"/>
    </source>
</evidence>
<keyword evidence="9" id="KW-0732">Signal</keyword>
<dbReference type="PROSITE" id="PS51257">
    <property type="entry name" value="PROKAR_LIPOPROTEIN"/>
    <property type="match status" value="1"/>
</dbReference>
<keyword evidence="5" id="KW-0472">Membrane</keyword>
<evidence type="ECO:0000256" key="1">
    <source>
        <dbReference type="ARBA" id="ARBA00004442"/>
    </source>
</evidence>
<dbReference type="Gene3D" id="1.20.1600.10">
    <property type="entry name" value="Outer membrane efflux proteins (OEP)"/>
    <property type="match status" value="1"/>
</dbReference>
<proteinExistence type="inferred from homology"/>
<dbReference type="EMBL" id="LR215729">
    <property type="protein sequence ID" value="VEV99204.1"/>
    <property type="molecule type" value="Genomic_DNA"/>
</dbReference>
<keyword evidence="8" id="KW-0449">Lipoprotein</keyword>
<keyword evidence="4" id="KW-0812">Transmembrane</keyword>
<organism evidence="10">
    <name type="scientific">Pseudomonas marincola</name>
    <dbReference type="NCBI Taxonomy" id="437900"/>
    <lineage>
        <taxon>Bacteria</taxon>
        <taxon>Pseudomonadati</taxon>
        <taxon>Pseudomonadota</taxon>
        <taxon>Gammaproteobacteria</taxon>
        <taxon>Pseudomonadales</taxon>
        <taxon>Pseudomonadaceae</taxon>
        <taxon>Pseudomonas</taxon>
    </lineage>
</organism>
<keyword evidence="3" id="KW-1134">Transmembrane beta strand</keyword>
<evidence type="ECO:0000256" key="9">
    <source>
        <dbReference type="SAM" id="SignalP"/>
    </source>
</evidence>
<feature type="signal peptide" evidence="9">
    <location>
        <begin position="1"/>
        <end position="19"/>
    </location>
</feature>
<accession>A0A653E8Z0</accession>
<comment type="similarity">
    <text evidence="2">Belongs to the outer membrane factor (OMF) (TC 1.B.17) family.</text>
</comment>
<name>A0A653E8Z0_9PSED</name>
<sequence>MLKHSYRYLSLAVAAAVLSACNSMEPQPYSADDQQKRILEDQAKMYEGQQAVTHPISFYEAVARALKYNLDYRLKLMESALAADLRDVSSHEMLPRLVASAGYAGRNNDSGGTSIGIEDREESLRASTSEERYRTIDSLGLSWSLLDFGMAYYRTQQKTDQVLMAEERRRKVAQNVLQDVRNAYWRALGAQRLLPEVNGLLERTQNALAAARSAESKGLLPRQEALAYQRALLDSIDLLSIRRQDLEFAQAELAALISLPPGSTLKLAEQTEPEMPGLNVNISQLEEKALQNRPEINEEWYRKRVNENDLKIAKAQLWPNVGVNWSYQYDSNDYLYNNSWSQTGIQVSMNLMRLLQLPALNSAEESQTKTDDMRRLALSMAVLTQVRVGALRYQLSHEQLDFAQQSLQVDERLLQYARAAKTSSVGSELEVIRAEGRYLLSRYQREAAYSNTQAAWGRLYNSVGLDMMPETIKDYDVKTLASEIERTLKQQEQVNLLAAQQGSVNVPQKP</sequence>
<dbReference type="RefSeq" id="WP_150549352.1">
    <property type="nucleotide sequence ID" value="NZ_LR215729.2"/>
</dbReference>
<evidence type="ECO:0000313" key="10">
    <source>
        <dbReference type="EMBL" id="VEV99204.1"/>
    </source>
</evidence>
<evidence type="ECO:0000256" key="6">
    <source>
        <dbReference type="ARBA" id="ARBA00023139"/>
    </source>
</evidence>
<keyword evidence="7" id="KW-0998">Cell outer membrane</keyword>
<keyword evidence="6" id="KW-0564">Palmitate</keyword>
<evidence type="ECO:0000256" key="2">
    <source>
        <dbReference type="ARBA" id="ARBA00007613"/>
    </source>
</evidence>
<dbReference type="PANTHER" id="PTHR30203:SF29">
    <property type="entry name" value="PROTEIN CYAE"/>
    <property type="match status" value="1"/>
</dbReference>
<dbReference type="InterPro" id="IPR003423">
    <property type="entry name" value="OMP_efflux"/>
</dbReference>
<reference evidence="10" key="1">
    <citation type="submission" date="2019-02" db="EMBL/GenBank/DDBJ databases">
        <authorList>
            <consortium name="Genoscope - CEA"/>
            <person name="William W."/>
        </authorList>
    </citation>
    <scope>NUCLEOTIDE SEQUENCE [LARGE SCALE GENOMIC DNA]</scope>
    <source>
        <strain evidence="10">YSy11</strain>
    </source>
</reference>
<evidence type="ECO:0000256" key="4">
    <source>
        <dbReference type="ARBA" id="ARBA00022692"/>
    </source>
</evidence>
<gene>
    <name evidence="10" type="ORF">PMYSY11_4161</name>
</gene>
<feature type="chain" id="PRO_5025065436" description="Outer membrane protein TolC" evidence="9">
    <location>
        <begin position="20"/>
        <end position="510"/>
    </location>
</feature>
<dbReference type="GO" id="GO:0016020">
    <property type="term" value="C:membrane"/>
    <property type="evidence" value="ECO:0007669"/>
    <property type="project" value="UniProtKB-SubCell"/>
</dbReference>
<comment type="subcellular location">
    <subcellularLocation>
        <location evidence="1">Cell outer membrane</location>
    </subcellularLocation>
</comment>
<protein>
    <recommendedName>
        <fullName evidence="11">Outer membrane protein TolC</fullName>
    </recommendedName>
</protein>
<dbReference type="Pfam" id="PF02321">
    <property type="entry name" value="OEP"/>
    <property type="match status" value="2"/>
</dbReference>
<evidence type="ECO:0000256" key="3">
    <source>
        <dbReference type="ARBA" id="ARBA00022452"/>
    </source>
</evidence>
<evidence type="ECO:0008006" key="11">
    <source>
        <dbReference type="Google" id="ProtNLM"/>
    </source>
</evidence>
<dbReference type="InterPro" id="IPR010131">
    <property type="entry name" value="MdtP/NodT-like"/>
</dbReference>